<dbReference type="EMBL" id="BDQV01000319">
    <property type="protein sequence ID" value="GAY62723.1"/>
    <property type="molecule type" value="Genomic_DNA"/>
</dbReference>
<dbReference type="Proteomes" id="UP000236630">
    <property type="component" value="Unassembled WGS sequence"/>
</dbReference>
<proteinExistence type="predicted"/>
<comment type="caution">
    <text evidence="1">The sequence shown here is derived from an EMBL/GenBank/DDBJ whole genome shotgun (WGS) entry which is preliminary data.</text>
</comment>
<accession>A0A2H5QDR1</accession>
<evidence type="ECO:0000313" key="1">
    <source>
        <dbReference type="EMBL" id="GAY62723.1"/>
    </source>
</evidence>
<gene>
    <name evidence="1" type="ORF">CUMW_220100</name>
</gene>
<sequence>MAACDVPGIKRLLPSSWRELKIFNNIYELVLALFPLGHLLSKSGSLCTVRDLTPVKKLFLAGSYTKQIAWKEQLSGRQASAYICNAREELVALRKELAAFELIIFLLIF</sequence>
<reference evidence="1 2" key="1">
    <citation type="journal article" date="2017" name="Front. Genet.">
        <title>Draft sequencing of the heterozygous diploid genome of Satsuma (Citrus unshiu Marc.) using a hybrid assembly approach.</title>
        <authorList>
            <person name="Shimizu T."/>
            <person name="Tanizawa Y."/>
            <person name="Mochizuki T."/>
            <person name="Nagasaki H."/>
            <person name="Yoshioka T."/>
            <person name="Toyoda A."/>
            <person name="Fujiyama A."/>
            <person name="Kaminuma E."/>
            <person name="Nakamura Y."/>
        </authorList>
    </citation>
    <scope>NUCLEOTIDE SEQUENCE [LARGE SCALE GENOMIC DNA]</scope>
    <source>
        <strain evidence="2">cv. Miyagawa wase</strain>
    </source>
</reference>
<protein>
    <submittedName>
        <fullName evidence="1">Uncharacterized protein</fullName>
    </submittedName>
</protein>
<organism evidence="1 2">
    <name type="scientific">Citrus unshiu</name>
    <name type="common">Satsuma mandarin</name>
    <name type="synonym">Citrus nobilis var. unshiu</name>
    <dbReference type="NCBI Taxonomy" id="55188"/>
    <lineage>
        <taxon>Eukaryota</taxon>
        <taxon>Viridiplantae</taxon>
        <taxon>Streptophyta</taxon>
        <taxon>Embryophyta</taxon>
        <taxon>Tracheophyta</taxon>
        <taxon>Spermatophyta</taxon>
        <taxon>Magnoliopsida</taxon>
        <taxon>eudicotyledons</taxon>
        <taxon>Gunneridae</taxon>
        <taxon>Pentapetalae</taxon>
        <taxon>rosids</taxon>
        <taxon>malvids</taxon>
        <taxon>Sapindales</taxon>
        <taxon>Rutaceae</taxon>
        <taxon>Aurantioideae</taxon>
        <taxon>Citrus</taxon>
    </lineage>
</organism>
<dbReference type="AlphaFoldDB" id="A0A2H5QDR1"/>
<evidence type="ECO:0000313" key="2">
    <source>
        <dbReference type="Proteomes" id="UP000236630"/>
    </source>
</evidence>
<name>A0A2H5QDR1_CITUN</name>
<dbReference type="STRING" id="55188.A0A2H5QDR1"/>
<keyword evidence="2" id="KW-1185">Reference proteome</keyword>